<name>A0A0F5MMX3_9RICK</name>
<comment type="caution">
    <text evidence="2">The sequence shown here is derived from an EMBL/GenBank/DDBJ whole genome shotgun (WGS) entry which is preliminary data.</text>
</comment>
<accession>A0A0F5MMX3</accession>
<keyword evidence="1" id="KW-1133">Transmembrane helix</keyword>
<keyword evidence="1" id="KW-0812">Transmembrane</keyword>
<keyword evidence="1" id="KW-0472">Membrane</keyword>
<dbReference type="EMBL" id="JYHA01000124">
    <property type="protein sequence ID" value="KKB96163.1"/>
    <property type="molecule type" value="Genomic_DNA"/>
</dbReference>
<evidence type="ECO:0000313" key="2">
    <source>
        <dbReference type="EMBL" id="KKB96163.1"/>
    </source>
</evidence>
<proteinExistence type="predicted"/>
<gene>
    <name evidence="2" type="ORF">SZ25_00746</name>
</gene>
<evidence type="ECO:0000313" key="3">
    <source>
        <dbReference type="Proteomes" id="UP000033358"/>
    </source>
</evidence>
<dbReference type="AlphaFoldDB" id="A0A0F5MMX3"/>
<evidence type="ECO:0000256" key="1">
    <source>
        <dbReference type="SAM" id="Phobius"/>
    </source>
</evidence>
<feature type="transmembrane region" description="Helical" evidence="1">
    <location>
        <begin position="13"/>
        <end position="36"/>
    </location>
</feature>
<protein>
    <submittedName>
        <fullName evidence="2">Uncharacterized protein</fullName>
    </submittedName>
</protein>
<sequence length="197" mass="22752">MEALKFFTKISKVIFKILVPLAIIAGLGLSGIYLFFKNVNDRIYSESKFDSAKWIDAASYVPGQGYPNLSSCFRGRMYDDLKKNYLKKGMSFEEVKKLLGEPSGKRIYSNYLYLDREWLRSDDRTVEEAWAHISVYLKNTPNRNMLLKILDNQRECLQYNLGSCNMGGTSILIICFDQGNYLKTIFRSNRNDSGQEK</sequence>
<reference evidence="2 3" key="1">
    <citation type="submission" date="2015-02" db="EMBL/GenBank/DDBJ databases">
        <title>Single cell genomics of a rare environmental alphaproteobacterium provides unique insights into Rickettsiaceae evolution.</title>
        <authorList>
            <person name="Martijn J."/>
            <person name="Schulz F."/>
            <person name="Zaremba-Niedzwiedzka K."/>
            <person name="Viklund J."/>
            <person name="Stepanauskas R."/>
            <person name="Andersson S.G.E."/>
            <person name="Horn M."/>
            <person name="Guy L."/>
            <person name="Ettema T.J.G."/>
        </authorList>
    </citation>
    <scope>NUCLEOTIDE SEQUENCE [LARGE SCALE GENOMIC DNA]</scope>
    <source>
        <strain evidence="2 3">SCGC AAA041-L04</strain>
    </source>
</reference>
<keyword evidence="3" id="KW-1185">Reference proteome</keyword>
<organism evidence="2 3">
    <name type="scientific">Candidatus Arcanibacter lacustris</name>
    <dbReference type="NCBI Taxonomy" id="1607817"/>
    <lineage>
        <taxon>Bacteria</taxon>
        <taxon>Pseudomonadati</taxon>
        <taxon>Pseudomonadota</taxon>
        <taxon>Alphaproteobacteria</taxon>
        <taxon>Rickettsiales</taxon>
        <taxon>Candidatus Arcanibacter</taxon>
    </lineage>
</organism>
<dbReference type="Proteomes" id="UP000033358">
    <property type="component" value="Unassembled WGS sequence"/>
</dbReference>